<feature type="region of interest" description="Disordered" evidence="12">
    <location>
        <begin position="451"/>
        <end position="490"/>
    </location>
</feature>
<feature type="compositionally biased region" description="Polar residues" evidence="12">
    <location>
        <begin position="465"/>
        <end position="476"/>
    </location>
</feature>
<dbReference type="GO" id="GO:0016592">
    <property type="term" value="C:mediator complex"/>
    <property type="evidence" value="ECO:0007669"/>
    <property type="project" value="InterPro"/>
</dbReference>
<feature type="compositionally biased region" description="Polar residues" evidence="12">
    <location>
        <begin position="1093"/>
        <end position="1111"/>
    </location>
</feature>
<comment type="subunit">
    <text evidence="11">Component of the SRB8-11 complex, which itself associates with the Mediator complex.</text>
</comment>
<evidence type="ECO:0000256" key="5">
    <source>
        <dbReference type="ARBA" id="ARBA00023015"/>
    </source>
</evidence>
<dbReference type="InterPro" id="IPR051139">
    <property type="entry name" value="Mediator_complx_sub13"/>
</dbReference>
<dbReference type="InterPro" id="IPR009401">
    <property type="entry name" value="Med13_C"/>
</dbReference>
<feature type="region of interest" description="Disordered" evidence="12">
    <location>
        <begin position="315"/>
        <end position="397"/>
    </location>
</feature>
<evidence type="ECO:0000259" key="14">
    <source>
        <dbReference type="Pfam" id="PF18296"/>
    </source>
</evidence>
<feature type="region of interest" description="Disordered" evidence="12">
    <location>
        <begin position="530"/>
        <end position="555"/>
    </location>
</feature>
<feature type="compositionally biased region" description="Basic and acidic residues" evidence="12">
    <location>
        <begin position="451"/>
        <end position="464"/>
    </location>
</feature>
<evidence type="ECO:0000256" key="12">
    <source>
        <dbReference type="SAM" id="MobiDB-lite"/>
    </source>
</evidence>
<dbReference type="EMBL" id="JAPEVB010000002">
    <property type="protein sequence ID" value="KAJ4393702.1"/>
    <property type="molecule type" value="Genomic_DNA"/>
</dbReference>
<dbReference type="PANTHER" id="PTHR48249">
    <property type="entry name" value="MEDIATOR OF RNA POLYMERASE II TRANSCRIPTION SUBUNIT 13"/>
    <property type="match status" value="1"/>
</dbReference>
<evidence type="ECO:0000256" key="1">
    <source>
        <dbReference type="ARBA" id="ARBA00004123"/>
    </source>
</evidence>
<dbReference type="GO" id="GO:0003713">
    <property type="term" value="F:transcription coactivator activity"/>
    <property type="evidence" value="ECO:0007669"/>
    <property type="project" value="TreeGrafter"/>
</dbReference>
<evidence type="ECO:0000259" key="13">
    <source>
        <dbReference type="Pfam" id="PF06333"/>
    </source>
</evidence>
<organism evidence="15 16">
    <name type="scientific">Gnomoniopsis smithogilvyi</name>
    <dbReference type="NCBI Taxonomy" id="1191159"/>
    <lineage>
        <taxon>Eukaryota</taxon>
        <taxon>Fungi</taxon>
        <taxon>Dikarya</taxon>
        <taxon>Ascomycota</taxon>
        <taxon>Pezizomycotina</taxon>
        <taxon>Sordariomycetes</taxon>
        <taxon>Sordariomycetidae</taxon>
        <taxon>Diaporthales</taxon>
        <taxon>Gnomoniaceae</taxon>
        <taxon>Gnomoniopsis</taxon>
    </lineage>
</organism>
<feature type="region of interest" description="Disordered" evidence="12">
    <location>
        <begin position="169"/>
        <end position="223"/>
    </location>
</feature>
<accession>A0A9W9CZE0</accession>
<feature type="domain" description="Mediator complex subunit Med13 C-terminal" evidence="13">
    <location>
        <begin position="935"/>
        <end position="1238"/>
    </location>
</feature>
<evidence type="ECO:0000256" key="3">
    <source>
        <dbReference type="ARBA" id="ARBA00019618"/>
    </source>
</evidence>
<dbReference type="PANTHER" id="PTHR48249:SF3">
    <property type="entry name" value="MEDIATOR OF RNA POLYMERASE II TRANSCRIPTION SUBUNIT 13"/>
    <property type="match status" value="1"/>
</dbReference>
<protein>
    <recommendedName>
        <fullName evidence="3 11">Mediator of RNA polymerase II transcription subunit 13</fullName>
    </recommendedName>
    <alternativeName>
        <fullName evidence="10 11">Mediator complex subunit 13</fullName>
    </alternativeName>
</protein>
<comment type="subcellular location">
    <subcellularLocation>
        <location evidence="1 11">Nucleus</location>
    </subcellularLocation>
</comment>
<evidence type="ECO:0000313" key="16">
    <source>
        <dbReference type="Proteomes" id="UP001140453"/>
    </source>
</evidence>
<comment type="caution">
    <text evidence="15">The sequence shown here is derived from an EMBL/GenBank/DDBJ whole genome shotgun (WGS) entry which is preliminary data.</text>
</comment>
<dbReference type="Pfam" id="PF06333">
    <property type="entry name" value="Med13_C"/>
    <property type="match status" value="1"/>
</dbReference>
<dbReference type="InterPro" id="IPR041285">
    <property type="entry name" value="MID_MedPIWI"/>
</dbReference>
<proteinExistence type="inferred from homology"/>
<dbReference type="OrthoDB" id="103819at2759"/>
<gene>
    <name evidence="15" type="ORF">N0V93_002917</name>
</gene>
<evidence type="ECO:0000256" key="10">
    <source>
        <dbReference type="ARBA" id="ARBA00032008"/>
    </source>
</evidence>
<keyword evidence="5 11" id="KW-0805">Transcription regulation</keyword>
<evidence type="ECO:0000256" key="8">
    <source>
        <dbReference type="ARBA" id="ARBA00023242"/>
    </source>
</evidence>
<evidence type="ECO:0000256" key="9">
    <source>
        <dbReference type="ARBA" id="ARBA00025661"/>
    </source>
</evidence>
<evidence type="ECO:0000256" key="2">
    <source>
        <dbReference type="ARBA" id="ARBA00009354"/>
    </source>
</evidence>
<feature type="region of interest" description="Disordered" evidence="12">
    <location>
        <begin position="235"/>
        <end position="279"/>
    </location>
</feature>
<keyword evidence="8 11" id="KW-0539">Nucleus</keyword>
<sequence>MVEEGTLEPLSLLKNRIMTPNSLNTPSTSSPNGPPFDSTMRPATTPGPVETDAKASFGSTVESQGYGSIPTKEIHDYFITSVLASLSQRFCSKTGAIPLDSRSFLLPAEEALADPAASQVSSASTKRARGPLVLTTTLDANNVSFQDEFDAMKHAEAWFMGNGEREELLSRRNKERETLGSAKDAGDTDSRLLQSGFASRAPRRASNAATAGGAMYPTPPDGVQVTTGATPFIDGTTSSPGNQVPSAGMGDLETSLAAPGNLGDGFGEGWDATQSKREQSFNQENWDLNNDVFVENDITDADFNFFDEQPNAMVANAPDVDLGNGHSNTGSSDQPATREPQLPPDQEEVKMESPPAPPVFAKPELKHARSTLGETRMRDKGKPRPVHGVKRPLSPFDPTTVYKKLKASIGPALANNNTAVIGSGRRGSAFDRLDFDRSFTVVNKKYEHNGRFNFNEDRPEENAARRSTSPPTTNYLRQHGKGRPALKDLPSKLGAQVAGIAGAMDHDNIQRNAVRADESTSDADDISLVSDQDDMSDFSDEPSSPARNSNRRRKFADEVESIAPSTRDFEILDEQLVSGAELAKLSINDSLEVPLSSYFADPEPISPRAILSDDEFIMVAQILTEQAVSGNVSYSLPELTHASSEIASPRQQIMHNLRSSLQTLQAILPPSLQAANTCPLRQLVDVQDVPLLATPSRIQPRLPGNTQEQRPSLVQIAPPHLELRRYDTKLSVLPSAVSFWESLGLGPSQGHKDILSVSVFPNLEGMADSADVFLDRLRSTYESMKLGSFERMTTSPMTVPNGLLPYDVDKTSNTPILAQVHRSNQPLVDEMAKLAVAIFNSVTPPKNFVIFFVYTPDNPGTIIESCLAFQRMFELYRRAITERKKPSQNEVVLQLVPIDFVATSTSMVVLPPSECIRLCLEVYDRCTLFGGPMPSPAIVLEQQLTQGINFQLRNQPSANILQENSIMHIAYAQSVDERWITAAWTDNRGCKQMTASYCLGRKEKPLTRTFADIAHEIWTTTNDLTSIWKVHWRIVITKVGSMDQQEINDWMTLAQTEVKSSVTLVLLTVDTDPSLQLMPAVSKVPVAAFYSTPVSTPQPSTMSPEQSGNPSTPKPAGGASTPGADNTIAEAESDASLVDITDTTWGAIVSHRLNTSHSLTDPSPALISGYLIKRGASRADDPPAVMEVNVVHCEGNPRMHEMLLREMLSVFRGLGTIARARSVTQREGDVRPWHVAAVEKGVRALYQLL</sequence>
<evidence type="ECO:0000256" key="6">
    <source>
        <dbReference type="ARBA" id="ARBA00023159"/>
    </source>
</evidence>
<keyword evidence="7 11" id="KW-0804">Transcription</keyword>
<feature type="region of interest" description="Disordered" evidence="12">
    <location>
        <begin position="1093"/>
        <end position="1126"/>
    </location>
</feature>
<keyword evidence="16" id="KW-1185">Reference proteome</keyword>
<reference evidence="15" key="1">
    <citation type="submission" date="2022-10" db="EMBL/GenBank/DDBJ databases">
        <title>Tapping the CABI collections for fungal endophytes: first genome assemblies for Collariella, Neodidymelliopsis, Ascochyta clinopodiicola, Didymella pomorum, Didymosphaeria variabile, Neocosmospora piperis and Neocucurbitaria cava.</title>
        <authorList>
            <person name="Hill R."/>
        </authorList>
    </citation>
    <scope>NUCLEOTIDE SEQUENCE</scope>
    <source>
        <strain evidence="15">IMI 355082</strain>
    </source>
</reference>
<name>A0A9W9CZE0_9PEZI</name>
<dbReference type="Proteomes" id="UP001140453">
    <property type="component" value="Unassembled WGS sequence"/>
</dbReference>
<evidence type="ECO:0000313" key="15">
    <source>
        <dbReference type="EMBL" id="KAJ4393702.1"/>
    </source>
</evidence>
<dbReference type="AlphaFoldDB" id="A0A9W9CZE0"/>
<feature type="compositionally biased region" description="Acidic residues" evidence="12">
    <location>
        <begin position="530"/>
        <end position="540"/>
    </location>
</feature>
<feature type="compositionally biased region" description="Polar residues" evidence="12">
    <location>
        <begin position="235"/>
        <end position="245"/>
    </location>
</feature>
<feature type="compositionally biased region" description="Polar residues" evidence="12">
    <location>
        <begin position="325"/>
        <end position="335"/>
    </location>
</feature>
<comment type="function">
    <text evidence="9 11">Component of the SRB8-11 complex. The SRB8-11 complex is a regulatory module of the Mediator complex which is itself involved in regulation of basal and activated RNA polymerase II-dependent transcription. The SRB8-11 complex may be involved in the transcriptional repression of a subset of genes regulated by Mediator. It may inhibit the association of the Mediator complex with RNA polymerase II to form the holoenzyme complex.</text>
</comment>
<keyword evidence="6 11" id="KW-0010">Activator</keyword>
<feature type="domain" description="MID" evidence="14">
    <location>
        <begin position="752"/>
        <end position="926"/>
    </location>
</feature>
<dbReference type="GO" id="GO:0045944">
    <property type="term" value="P:positive regulation of transcription by RNA polymerase II"/>
    <property type="evidence" value="ECO:0007669"/>
    <property type="project" value="TreeGrafter"/>
</dbReference>
<dbReference type="Pfam" id="PF18296">
    <property type="entry name" value="MID_MedPIWI"/>
    <property type="match status" value="1"/>
</dbReference>
<evidence type="ECO:0000256" key="7">
    <source>
        <dbReference type="ARBA" id="ARBA00023163"/>
    </source>
</evidence>
<feature type="compositionally biased region" description="Basic and acidic residues" evidence="12">
    <location>
        <begin position="169"/>
        <end position="190"/>
    </location>
</feature>
<evidence type="ECO:0000256" key="11">
    <source>
        <dbReference type="RuleBase" id="RU364134"/>
    </source>
</evidence>
<feature type="compositionally biased region" description="Low complexity" evidence="12">
    <location>
        <begin position="19"/>
        <end position="31"/>
    </location>
</feature>
<feature type="compositionally biased region" description="Low complexity" evidence="12">
    <location>
        <begin position="198"/>
        <end position="211"/>
    </location>
</feature>
<feature type="region of interest" description="Disordered" evidence="12">
    <location>
        <begin position="1"/>
        <end position="54"/>
    </location>
</feature>
<comment type="similarity">
    <text evidence="2 11">Belongs to the Mediator complex subunit 13 family.</text>
</comment>
<evidence type="ECO:0000256" key="4">
    <source>
        <dbReference type="ARBA" id="ARBA00022491"/>
    </source>
</evidence>
<keyword evidence="4 11" id="KW-0678">Repressor</keyword>